<dbReference type="RefSeq" id="WP_249285292.1">
    <property type="nucleotide sequence ID" value="NZ_JACRSO010000003.1"/>
</dbReference>
<dbReference type="Pfam" id="PF07876">
    <property type="entry name" value="Dabb"/>
    <property type="match status" value="1"/>
</dbReference>
<dbReference type="InterPro" id="IPR011008">
    <property type="entry name" value="Dimeric_a/b-barrel"/>
</dbReference>
<sequence>MIRHIVAWAHQKGFSAEENQHNAQKVKETLEALKGQIEGVVELEVLIDPLDTSDKSVMLISLFASQAALAAYQVHPAHLEAAGFVKSVMEERICLDFDLG</sequence>
<evidence type="ECO:0000313" key="3">
    <source>
        <dbReference type="Proteomes" id="UP000654279"/>
    </source>
</evidence>
<evidence type="ECO:0000313" key="2">
    <source>
        <dbReference type="EMBL" id="MBC8529449.1"/>
    </source>
</evidence>
<dbReference type="AlphaFoldDB" id="A0A926D0U3"/>
<dbReference type="Gene3D" id="3.30.70.100">
    <property type="match status" value="1"/>
</dbReference>
<dbReference type="Proteomes" id="UP000654279">
    <property type="component" value="Unassembled WGS sequence"/>
</dbReference>
<name>A0A926D0U3_9FIRM</name>
<gene>
    <name evidence="2" type="ORF">H8699_08420</name>
</gene>
<feature type="domain" description="Stress-response A/B barrel" evidence="1">
    <location>
        <begin position="2"/>
        <end position="97"/>
    </location>
</feature>
<dbReference type="PROSITE" id="PS51502">
    <property type="entry name" value="S_R_A_B_BARREL"/>
    <property type="match status" value="1"/>
</dbReference>
<dbReference type="PANTHER" id="PTHR37832">
    <property type="entry name" value="BLL2683 PROTEIN"/>
    <property type="match status" value="1"/>
</dbReference>
<reference evidence="2" key="1">
    <citation type="submission" date="2020-08" db="EMBL/GenBank/DDBJ databases">
        <title>Genome public.</title>
        <authorList>
            <person name="Liu C."/>
            <person name="Sun Q."/>
        </authorList>
    </citation>
    <scope>NUCLEOTIDE SEQUENCE</scope>
    <source>
        <strain evidence="2">NSJ-44</strain>
    </source>
</reference>
<dbReference type="PANTHER" id="PTHR37832:SF1">
    <property type="entry name" value="STRESS-RESPONSE A_B BARREL DOMAIN-CONTAINING PROTEIN"/>
    <property type="match status" value="1"/>
</dbReference>
<dbReference type="SUPFAM" id="SSF54909">
    <property type="entry name" value="Dimeric alpha+beta barrel"/>
    <property type="match status" value="1"/>
</dbReference>
<dbReference type="EMBL" id="JACRSO010000003">
    <property type="protein sequence ID" value="MBC8529449.1"/>
    <property type="molecule type" value="Genomic_DNA"/>
</dbReference>
<keyword evidence="3" id="KW-1185">Reference proteome</keyword>
<organism evidence="2 3">
    <name type="scientific">Luoshenia tenuis</name>
    <dbReference type="NCBI Taxonomy" id="2763654"/>
    <lineage>
        <taxon>Bacteria</taxon>
        <taxon>Bacillati</taxon>
        <taxon>Bacillota</taxon>
        <taxon>Clostridia</taxon>
        <taxon>Christensenellales</taxon>
        <taxon>Christensenellaceae</taxon>
        <taxon>Luoshenia</taxon>
    </lineage>
</organism>
<accession>A0A926D0U3</accession>
<dbReference type="SMART" id="SM00886">
    <property type="entry name" value="Dabb"/>
    <property type="match status" value="1"/>
</dbReference>
<evidence type="ECO:0000259" key="1">
    <source>
        <dbReference type="PROSITE" id="PS51502"/>
    </source>
</evidence>
<proteinExistence type="predicted"/>
<protein>
    <submittedName>
        <fullName evidence="2">Dabb family protein</fullName>
    </submittedName>
</protein>
<dbReference type="InterPro" id="IPR013097">
    <property type="entry name" value="Dabb"/>
</dbReference>
<comment type="caution">
    <text evidence="2">The sequence shown here is derived from an EMBL/GenBank/DDBJ whole genome shotgun (WGS) entry which is preliminary data.</text>
</comment>